<dbReference type="Proteomes" id="UP000198761">
    <property type="component" value="Unassembled WGS sequence"/>
</dbReference>
<evidence type="ECO:0000313" key="2">
    <source>
        <dbReference type="Proteomes" id="UP000198761"/>
    </source>
</evidence>
<protein>
    <recommendedName>
        <fullName evidence="3">LPS sulfotransferase NodH</fullName>
    </recommendedName>
</protein>
<name>A0A1H7ZRD3_9RHOB</name>
<dbReference type="AlphaFoldDB" id="A0A1H7ZRD3"/>
<proteinExistence type="predicted"/>
<evidence type="ECO:0000313" key="1">
    <source>
        <dbReference type="EMBL" id="SEM60836.1"/>
    </source>
</evidence>
<sequence length="454" mass="49829">MFAEMRTGSNFLEANLNLLPGVMCHGEVFNPHFIGKKDNFSLFDIDMAARDADPHAMLAALRAQTDGLAGFRLFHDHDARVIAAVLADPACAKIILTRNPVESYVSLKIAQDTGQWRLTNASKLKTARVPFNAPEFEAHLTGLQEFQILLMNSLQCSGQTAFYIDYEDLQDLGVLNGLAAWLGVAGRLDAVDPKLKKQNPEEITDKVLNPAEMEAALARLDRFNLARTPNFEPRRTAAIPSFVAAADAGLLFMPVKGAPDAELRAWLGRIGKGGVVTDFVQKTLRQWKRANPAHRSFAVLRHPLPRAWAGYLQVLAGGDDLNLRRLLVKAYQLPLPPADAPPEALREGFLAFLRWLKIYLGGQTGQKIDPALASQTAVLQGFAQFQGPDLLIREERLTEGLAFLAAELGLVAPPGPTLAADARLLAICDAELEDAARDAYQRDYVGYGFGRWRA</sequence>
<accession>A0A1H7ZRD3</accession>
<dbReference type="Gene3D" id="3.40.50.300">
    <property type="entry name" value="P-loop containing nucleotide triphosphate hydrolases"/>
    <property type="match status" value="1"/>
</dbReference>
<dbReference type="EMBL" id="FOCE01000001">
    <property type="protein sequence ID" value="SEM60836.1"/>
    <property type="molecule type" value="Genomic_DNA"/>
</dbReference>
<organism evidence="1 2">
    <name type="scientific">Gemmobacter aquatilis</name>
    <dbReference type="NCBI Taxonomy" id="933059"/>
    <lineage>
        <taxon>Bacteria</taxon>
        <taxon>Pseudomonadati</taxon>
        <taxon>Pseudomonadota</taxon>
        <taxon>Alphaproteobacteria</taxon>
        <taxon>Rhodobacterales</taxon>
        <taxon>Paracoccaceae</taxon>
        <taxon>Gemmobacter</taxon>
    </lineage>
</organism>
<dbReference type="STRING" id="933059.SAMN04488103_101613"/>
<reference evidence="1 2" key="1">
    <citation type="submission" date="2016-10" db="EMBL/GenBank/DDBJ databases">
        <authorList>
            <person name="de Groot N.N."/>
        </authorList>
    </citation>
    <scope>NUCLEOTIDE SEQUENCE [LARGE SCALE GENOMIC DNA]</scope>
    <source>
        <strain evidence="1 2">DSM 3857</strain>
    </source>
</reference>
<gene>
    <name evidence="1" type="ORF">SAMN04488103_101613</name>
</gene>
<keyword evidence="2" id="KW-1185">Reference proteome</keyword>
<dbReference type="InterPro" id="IPR027417">
    <property type="entry name" value="P-loop_NTPase"/>
</dbReference>
<dbReference type="SUPFAM" id="SSF52540">
    <property type="entry name" value="P-loop containing nucleoside triphosphate hydrolases"/>
    <property type="match status" value="1"/>
</dbReference>
<evidence type="ECO:0008006" key="3">
    <source>
        <dbReference type="Google" id="ProtNLM"/>
    </source>
</evidence>